<dbReference type="InterPro" id="IPR003594">
    <property type="entry name" value="HATPase_dom"/>
</dbReference>
<dbReference type="PANTHER" id="PTHR43065">
    <property type="entry name" value="SENSOR HISTIDINE KINASE"/>
    <property type="match status" value="1"/>
</dbReference>
<dbReference type="AlphaFoldDB" id="A0A2J9V2F4"/>
<dbReference type="InterPro" id="IPR003661">
    <property type="entry name" value="HisK_dim/P_dom"/>
</dbReference>
<gene>
    <name evidence="5" type="ORF">AL544_018835</name>
</gene>
<dbReference type="InterPro" id="IPR005467">
    <property type="entry name" value="His_kinase_dom"/>
</dbReference>
<sequence>MVEKQQTSCVNRAMRGNGSHIPFALLAFLKVLFSNVKPKRKFESLMTTVSDLVPDCQIALLERQVDDCWLIIQTHGVMPENSDSLPLTGLSEEEWHCMPEVQEEPVWLADYAVYFPDCRSALVVKFDTGDSHYQLLIMQPRLNGFSHQQRDELYALFDVTKSALHSMLQFHKTVMDKHQVQQEEKLASLGKLAAGVAHEINNPLGFVMSNFSFLNEYVAQFKQHPQIQKIDDPQLQEIIADSEAILIESLEGLSRIKNIVSSLNVYAHTRENLAEIDMRDVVSSALALIIGDLKFRAQFEYFAPDRPYYIRGSYNKLQQVLINLIINAVQSVSVANDGLVRIQITEVRSPGETTPLVQVMVEDNGKGISAEHLEKVFEPFFTTKKVGDGAGLGLSVAREIIEEHHGKIKLSSTEGVGTKVFVILPHSRQAQGVS</sequence>
<dbReference type="InterPro" id="IPR004358">
    <property type="entry name" value="Sig_transdc_His_kin-like_C"/>
</dbReference>
<keyword evidence="3" id="KW-0597">Phosphoprotein</keyword>
<keyword evidence="5" id="KW-0808">Transferase</keyword>
<dbReference type="SMART" id="SM00387">
    <property type="entry name" value="HATPase_c"/>
    <property type="match status" value="1"/>
</dbReference>
<dbReference type="Proteomes" id="UP000053748">
    <property type="component" value="Unassembled WGS sequence"/>
</dbReference>
<evidence type="ECO:0000256" key="1">
    <source>
        <dbReference type="ARBA" id="ARBA00000085"/>
    </source>
</evidence>
<dbReference type="PRINTS" id="PR00344">
    <property type="entry name" value="BCTRLSENSOR"/>
</dbReference>
<dbReference type="EMBL" id="LOSJ02000002">
    <property type="protein sequence ID" value="PNM57950.1"/>
    <property type="molecule type" value="Genomic_DNA"/>
</dbReference>
<dbReference type="PROSITE" id="PS50109">
    <property type="entry name" value="HIS_KIN"/>
    <property type="match status" value="1"/>
</dbReference>
<dbReference type="Gene3D" id="1.10.287.130">
    <property type="match status" value="1"/>
</dbReference>
<evidence type="ECO:0000259" key="4">
    <source>
        <dbReference type="PROSITE" id="PS50109"/>
    </source>
</evidence>
<dbReference type="InterPro" id="IPR036097">
    <property type="entry name" value="HisK_dim/P_sf"/>
</dbReference>
<accession>A0A2J9V2F4</accession>
<dbReference type="Gene3D" id="3.30.565.10">
    <property type="entry name" value="Histidine kinase-like ATPase, C-terminal domain"/>
    <property type="match status" value="1"/>
</dbReference>
<dbReference type="PANTHER" id="PTHR43065:SF50">
    <property type="entry name" value="HISTIDINE KINASE"/>
    <property type="match status" value="1"/>
</dbReference>
<proteinExistence type="predicted"/>
<keyword evidence="5" id="KW-0418">Kinase</keyword>
<comment type="catalytic activity">
    <reaction evidence="1">
        <text>ATP + protein L-histidine = ADP + protein N-phospho-L-histidine.</text>
        <dbReference type="EC" id="2.7.13.3"/>
    </reaction>
</comment>
<dbReference type="STRING" id="674.VM_09425"/>
<protein>
    <recommendedName>
        <fullName evidence="2">histidine kinase</fullName>
        <ecNumber evidence="2">2.7.13.3</ecNumber>
    </recommendedName>
</protein>
<dbReference type="OrthoDB" id="1931120at2"/>
<dbReference type="InterPro" id="IPR036890">
    <property type="entry name" value="HATPase_C_sf"/>
</dbReference>
<evidence type="ECO:0000313" key="5">
    <source>
        <dbReference type="EMBL" id="PNM57950.1"/>
    </source>
</evidence>
<dbReference type="EC" id="2.7.13.3" evidence="2"/>
<keyword evidence="6" id="KW-1185">Reference proteome</keyword>
<comment type="caution">
    <text evidence="5">The sequence shown here is derived from an EMBL/GenBank/DDBJ whole genome shotgun (WGS) entry which is preliminary data.</text>
</comment>
<dbReference type="RefSeq" id="WP_000229659.1">
    <property type="nucleotide sequence ID" value="NZ_CAWMSS010000001.1"/>
</dbReference>
<dbReference type="CDD" id="cd00082">
    <property type="entry name" value="HisKA"/>
    <property type="match status" value="1"/>
</dbReference>
<dbReference type="GO" id="GO:0000155">
    <property type="term" value="F:phosphorelay sensor kinase activity"/>
    <property type="evidence" value="ECO:0007669"/>
    <property type="project" value="InterPro"/>
</dbReference>
<organism evidence="5 6">
    <name type="scientific">Vibrio mimicus</name>
    <dbReference type="NCBI Taxonomy" id="674"/>
    <lineage>
        <taxon>Bacteria</taxon>
        <taxon>Pseudomonadati</taxon>
        <taxon>Pseudomonadota</taxon>
        <taxon>Gammaproteobacteria</taxon>
        <taxon>Vibrionales</taxon>
        <taxon>Vibrionaceae</taxon>
        <taxon>Vibrio</taxon>
    </lineage>
</organism>
<reference evidence="5" key="1">
    <citation type="submission" date="2017-12" db="EMBL/GenBank/DDBJ databases">
        <title>FDA dAtabase for Regulatory Grade micrObial Sequences (FDA-ARGOS): Supporting development and validation of Infectious Disease Dx tests.</title>
        <authorList>
            <person name="Hoffmann M."/>
            <person name="Allard M."/>
            <person name="Evans P."/>
            <person name="Brown E."/>
            <person name="Tallon L.J."/>
            <person name="Sadzewicz L."/>
            <person name="Sengamalay N."/>
            <person name="Ott S."/>
            <person name="Godinez A."/>
            <person name="Nagaraj S."/>
            <person name="Vavikolanu K."/>
            <person name="Aluvathingal J."/>
            <person name="Nadendla S."/>
            <person name="Hobson J."/>
            <person name="Sichtig H."/>
        </authorList>
    </citation>
    <scope>NUCLEOTIDE SEQUENCE [LARGE SCALE GENOMIC DNA]</scope>
    <source>
        <strain evidence="5">FDAARGOS_113</strain>
    </source>
</reference>
<name>A0A2J9V2F4_VIBMI</name>
<evidence type="ECO:0000256" key="2">
    <source>
        <dbReference type="ARBA" id="ARBA00012438"/>
    </source>
</evidence>
<evidence type="ECO:0000313" key="6">
    <source>
        <dbReference type="Proteomes" id="UP000053748"/>
    </source>
</evidence>
<dbReference type="SUPFAM" id="SSF55874">
    <property type="entry name" value="ATPase domain of HSP90 chaperone/DNA topoisomerase II/histidine kinase"/>
    <property type="match status" value="1"/>
</dbReference>
<dbReference type="Pfam" id="PF02518">
    <property type="entry name" value="HATPase_c"/>
    <property type="match status" value="1"/>
</dbReference>
<feature type="domain" description="Histidine kinase" evidence="4">
    <location>
        <begin position="195"/>
        <end position="428"/>
    </location>
</feature>
<evidence type="ECO:0000256" key="3">
    <source>
        <dbReference type="ARBA" id="ARBA00022553"/>
    </source>
</evidence>
<dbReference type="SUPFAM" id="SSF47384">
    <property type="entry name" value="Homodimeric domain of signal transducing histidine kinase"/>
    <property type="match status" value="1"/>
</dbReference>